<dbReference type="EMBL" id="CAXDID020000037">
    <property type="protein sequence ID" value="CAL5997847.1"/>
    <property type="molecule type" value="Genomic_DNA"/>
</dbReference>
<keyword evidence="3" id="KW-1185">Reference proteome</keyword>
<protein>
    <submittedName>
        <fullName evidence="2">Hypothetical_protein</fullName>
    </submittedName>
</protein>
<evidence type="ECO:0000256" key="1">
    <source>
        <dbReference type="SAM" id="Phobius"/>
    </source>
</evidence>
<dbReference type="Proteomes" id="UP001642409">
    <property type="component" value="Unassembled WGS sequence"/>
</dbReference>
<comment type="caution">
    <text evidence="2">The sequence shown here is derived from an EMBL/GenBank/DDBJ whole genome shotgun (WGS) entry which is preliminary data.</text>
</comment>
<keyword evidence="1" id="KW-1133">Transmembrane helix</keyword>
<feature type="transmembrane region" description="Helical" evidence="1">
    <location>
        <begin position="6"/>
        <end position="27"/>
    </location>
</feature>
<keyword evidence="1" id="KW-0472">Membrane</keyword>
<sequence length="182" mass="20618">MRRISYITKIFVCFALSQLLSCIIYQLRTDLIAQHLHQNMCSRKIFRNLSCISWLAGRVIWRCVVLVTILRKVALKHANADYDFGYMSFSSRYAVETVHTAAAETTTCSKLFCVGEPERSSQQHVQLSNAVNFRCKIQTSHLASTGSVSTGQNIDLLMYLACTYRTKIQATQSTCVLSSTNW</sequence>
<evidence type="ECO:0000313" key="2">
    <source>
        <dbReference type="EMBL" id="CAL5997847.1"/>
    </source>
</evidence>
<name>A0ABP1HQN3_9EUKA</name>
<accession>A0ABP1HQN3</accession>
<gene>
    <name evidence="2" type="ORF">HINF_LOCUS15446</name>
</gene>
<evidence type="ECO:0000313" key="3">
    <source>
        <dbReference type="Proteomes" id="UP001642409"/>
    </source>
</evidence>
<proteinExistence type="predicted"/>
<reference evidence="2 3" key="1">
    <citation type="submission" date="2024-07" db="EMBL/GenBank/DDBJ databases">
        <authorList>
            <person name="Akdeniz Z."/>
        </authorList>
    </citation>
    <scope>NUCLEOTIDE SEQUENCE [LARGE SCALE GENOMIC DNA]</scope>
</reference>
<keyword evidence="1" id="KW-0812">Transmembrane</keyword>
<organism evidence="2 3">
    <name type="scientific">Hexamita inflata</name>
    <dbReference type="NCBI Taxonomy" id="28002"/>
    <lineage>
        <taxon>Eukaryota</taxon>
        <taxon>Metamonada</taxon>
        <taxon>Diplomonadida</taxon>
        <taxon>Hexamitidae</taxon>
        <taxon>Hexamitinae</taxon>
        <taxon>Hexamita</taxon>
    </lineage>
</organism>